<sequence>MFQKVSIPRRSLLATGMLLGLGATLAAAPAQARSHVTAAFTVQLSPLYAGPSVEYPQVQRFTPQTQVNIMGCLPDFAWCDVMAGGARGWMDARRLSIVVNGNGRPLPAVAPSVGIPVTQFVMGPYWVAHYSDQPWFNDPRYAQALNSYRVRSRVGNTVIEYERSWQAQQPAYPPVYVEEAPVYVEPPVIYAPAPVYSPPPVYRPAPVYRGPSYYEPAFPDRSFEDRRFDNRRFEEESRYQPPRVNPLRPSPNFPQQEAPQVNPLRPSPNFPDAQRGGQPFPSADRAMPGPGAGQVITPNGRALK</sequence>
<dbReference type="OrthoDB" id="8854384at2"/>
<evidence type="ECO:0008006" key="5">
    <source>
        <dbReference type="Google" id="ProtNLM"/>
    </source>
</evidence>
<feature type="region of interest" description="Disordered" evidence="1">
    <location>
        <begin position="233"/>
        <end position="304"/>
    </location>
</feature>
<dbReference type="PROSITE" id="PS51318">
    <property type="entry name" value="TAT"/>
    <property type="match status" value="1"/>
</dbReference>
<dbReference type="RefSeq" id="WP_125095684.1">
    <property type="nucleotide sequence ID" value="NZ_RRUE01000002.1"/>
</dbReference>
<dbReference type="Proteomes" id="UP000270261">
    <property type="component" value="Unassembled WGS sequence"/>
</dbReference>
<dbReference type="EMBL" id="RRUE01000002">
    <property type="protein sequence ID" value="RRN43472.1"/>
    <property type="molecule type" value="Genomic_DNA"/>
</dbReference>
<comment type="caution">
    <text evidence="3">The sequence shown here is derived from an EMBL/GenBank/DDBJ whole genome shotgun (WGS) entry which is preliminary data.</text>
</comment>
<dbReference type="InterPro" id="IPR006311">
    <property type="entry name" value="TAT_signal"/>
</dbReference>
<feature type="signal peptide" evidence="2">
    <location>
        <begin position="1"/>
        <end position="32"/>
    </location>
</feature>
<gene>
    <name evidence="3" type="ORF">EHV23_08405</name>
</gene>
<evidence type="ECO:0000313" key="3">
    <source>
        <dbReference type="EMBL" id="RRN43472.1"/>
    </source>
</evidence>
<evidence type="ECO:0000256" key="1">
    <source>
        <dbReference type="SAM" id="MobiDB-lite"/>
    </source>
</evidence>
<keyword evidence="4" id="KW-1185">Reference proteome</keyword>
<protein>
    <recommendedName>
        <fullName evidence="5">SH3 domain-containing protein</fullName>
    </recommendedName>
</protein>
<evidence type="ECO:0000256" key="2">
    <source>
        <dbReference type="SAM" id="SignalP"/>
    </source>
</evidence>
<proteinExistence type="predicted"/>
<dbReference type="AlphaFoldDB" id="A0A426FLT9"/>
<reference evidence="3 4" key="1">
    <citation type="submission" date="2018-11" db="EMBL/GenBank/DDBJ databases">
        <title>Genome sequencing of Lautropia sp. KCOM 2505 (= ChDC F240).</title>
        <authorList>
            <person name="Kook J.-K."/>
            <person name="Park S.-N."/>
            <person name="Lim Y.K."/>
        </authorList>
    </citation>
    <scope>NUCLEOTIDE SEQUENCE [LARGE SCALE GENOMIC DNA]</scope>
    <source>
        <strain evidence="3 4">KCOM 2505</strain>
    </source>
</reference>
<accession>A0A426FLT9</accession>
<organism evidence="3 4">
    <name type="scientific">Lautropia dentalis</name>
    <dbReference type="NCBI Taxonomy" id="2490857"/>
    <lineage>
        <taxon>Bacteria</taxon>
        <taxon>Pseudomonadati</taxon>
        <taxon>Pseudomonadota</taxon>
        <taxon>Betaproteobacteria</taxon>
        <taxon>Burkholderiales</taxon>
        <taxon>Burkholderiaceae</taxon>
        <taxon>Lautropia</taxon>
    </lineage>
</organism>
<name>A0A426FLT9_9BURK</name>
<keyword evidence="2" id="KW-0732">Signal</keyword>
<evidence type="ECO:0000313" key="4">
    <source>
        <dbReference type="Proteomes" id="UP000270261"/>
    </source>
</evidence>
<feature type="chain" id="PRO_5019141454" description="SH3 domain-containing protein" evidence="2">
    <location>
        <begin position="33"/>
        <end position="304"/>
    </location>
</feature>